<dbReference type="OrthoDB" id="10251154at2759"/>
<evidence type="ECO:0000313" key="2">
    <source>
        <dbReference type="Proteomes" id="UP000605970"/>
    </source>
</evidence>
<accession>A0A8S9ZPJ1</accession>
<dbReference type="AlphaFoldDB" id="A0A8S9ZPJ1"/>
<reference evidence="1" key="1">
    <citation type="journal article" date="2020" name="Ecol. Evol.">
        <title>Genome structure and content of the rice root-knot nematode (Meloidogyne graminicola).</title>
        <authorList>
            <person name="Phan N.T."/>
            <person name="Danchin E.G.J."/>
            <person name="Klopp C."/>
            <person name="Perfus-Barbeoch L."/>
            <person name="Kozlowski D.K."/>
            <person name="Koutsovoulos G.D."/>
            <person name="Lopez-Roques C."/>
            <person name="Bouchez O."/>
            <person name="Zahm M."/>
            <person name="Besnard G."/>
            <person name="Bellafiore S."/>
        </authorList>
    </citation>
    <scope>NUCLEOTIDE SEQUENCE</scope>
    <source>
        <strain evidence="1">VN-18</strain>
    </source>
</reference>
<proteinExistence type="predicted"/>
<dbReference type="EMBL" id="JABEBT010000048">
    <property type="protein sequence ID" value="KAF7634996.1"/>
    <property type="molecule type" value="Genomic_DNA"/>
</dbReference>
<dbReference type="Proteomes" id="UP000605970">
    <property type="component" value="Unassembled WGS sequence"/>
</dbReference>
<sequence>MLLGGRKGHIAAFDWMTKDLMTVINVLETVRDIQFNFLI</sequence>
<evidence type="ECO:0000313" key="1">
    <source>
        <dbReference type="EMBL" id="KAF7634996.1"/>
    </source>
</evidence>
<organism evidence="1 2">
    <name type="scientific">Meloidogyne graminicola</name>
    <dbReference type="NCBI Taxonomy" id="189291"/>
    <lineage>
        <taxon>Eukaryota</taxon>
        <taxon>Metazoa</taxon>
        <taxon>Ecdysozoa</taxon>
        <taxon>Nematoda</taxon>
        <taxon>Chromadorea</taxon>
        <taxon>Rhabditida</taxon>
        <taxon>Tylenchina</taxon>
        <taxon>Tylenchomorpha</taxon>
        <taxon>Tylenchoidea</taxon>
        <taxon>Meloidogynidae</taxon>
        <taxon>Meloidogyninae</taxon>
        <taxon>Meloidogyne</taxon>
    </lineage>
</organism>
<comment type="caution">
    <text evidence="1">The sequence shown here is derived from an EMBL/GenBank/DDBJ whole genome shotgun (WGS) entry which is preliminary data.</text>
</comment>
<evidence type="ECO:0008006" key="3">
    <source>
        <dbReference type="Google" id="ProtNLM"/>
    </source>
</evidence>
<keyword evidence="2" id="KW-1185">Reference proteome</keyword>
<protein>
    <recommendedName>
        <fullName evidence="3">WD_REPEATS_REGION domain-containing protein</fullName>
    </recommendedName>
</protein>
<gene>
    <name evidence="1" type="ORF">Mgra_00005593</name>
</gene>
<name>A0A8S9ZPJ1_9BILA</name>